<organism evidence="2 3">
    <name type="scientific">Flavobacterium hydatis</name>
    <name type="common">Cytophaga aquatilis</name>
    <dbReference type="NCBI Taxonomy" id="991"/>
    <lineage>
        <taxon>Bacteria</taxon>
        <taxon>Pseudomonadati</taxon>
        <taxon>Bacteroidota</taxon>
        <taxon>Flavobacteriia</taxon>
        <taxon>Flavobacteriales</taxon>
        <taxon>Flavobacteriaceae</taxon>
        <taxon>Flavobacterium</taxon>
    </lineage>
</organism>
<accession>A0ABX4CIH8</accession>
<dbReference type="Pfam" id="PF19081">
    <property type="entry name" value="Ig_7"/>
    <property type="match status" value="8"/>
</dbReference>
<dbReference type="InterPro" id="IPR003599">
    <property type="entry name" value="Ig_sub"/>
</dbReference>
<comment type="caution">
    <text evidence="2">The sequence shown here is derived from an EMBL/GenBank/DDBJ whole genome shotgun (WGS) entry which is preliminary data.</text>
</comment>
<feature type="domain" description="Immunoglobulin" evidence="1">
    <location>
        <begin position="315"/>
        <end position="391"/>
    </location>
</feature>
<dbReference type="SMART" id="SM00409">
    <property type="entry name" value="IG"/>
    <property type="match status" value="3"/>
</dbReference>
<dbReference type="PANTHER" id="PTHR46013:SF4">
    <property type="entry name" value="B-CELL RECEPTOR CD22-RELATED"/>
    <property type="match status" value="1"/>
</dbReference>
<dbReference type="Proteomes" id="UP000198424">
    <property type="component" value="Unassembled WGS sequence"/>
</dbReference>
<reference evidence="2 3" key="1">
    <citation type="submission" date="2016-11" db="EMBL/GenBank/DDBJ databases">
        <title>Whole genomes of Flavobacteriaceae.</title>
        <authorList>
            <person name="Stine C."/>
            <person name="Li C."/>
            <person name="Tadesse D."/>
        </authorList>
    </citation>
    <scope>NUCLEOTIDE SEQUENCE [LARGE SCALE GENOMIC DNA]</scope>
    <source>
        <strain evidence="2 3">ATCC 29551</strain>
    </source>
</reference>
<keyword evidence="3" id="KW-1185">Reference proteome</keyword>
<dbReference type="InterPro" id="IPR044023">
    <property type="entry name" value="Ig_7"/>
</dbReference>
<proteinExistence type="predicted"/>
<dbReference type="EMBL" id="MUGY01000007">
    <property type="protein sequence ID" value="OXA95238.1"/>
    <property type="molecule type" value="Genomic_DNA"/>
</dbReference>
<protein>
    <recommendedName>
        <fullName evidence="1">Immunoglobulin domain-containing protein</fullName>
    </recommendedName>
</protein>
<feature type="non-terminal residue" evidence="2">
    <location>
        <position position="2311"/>
    </location>
</feature>
<name>A0ABX4CIH8_FLAHY</name>
<dbReference type="PANTHER" id="PTHR46013">
    <property type="entry name" value="VASCULAR CELL ADHESION MOLECULE 1"/>
    <property type="match status" value="1"/>
</dbReference>
<gene>
    <name evidence="2" type="ORF">B0A62_07970</name>
</gene>
<feature type="domain" description="Immunoglobulin" evidence="1">
    <location>
        <begin position="1240"/>
        <end position="1307"/>
    </location>
</feature>
<sequence>MSVTTPDSAFDGNMTTFASISNVLGLVCFAEETLHFNQTAKAGDQIVVYFNTGNGVLDAELLSNGTIQAKNGAANVGPAVALNNGILNLQILDPVNNIGVIKYTLPGDANGVKIQSGGILSLLLNLRIYEVHLQFAKPTIVGGNTQTICSGQSIALTATVAAGTTLAWYDSPTSTTALSNINTFTTPALTSATTYYVSSSRNAGCESDERVPVTINISNPVLPTIDTNGTAICSTGATQSTTLSVISPVPGTTYSWYNAASGGTLLGSGNTFITTVPIGVTNFYVEAAIGTCKTPTRTLVSVTSNPVPALPTVLTQSVSILSGQNATLSASSTDPSVTFDWYDAATGGTKLLSNSPTYTTPILTANKTFYVEAVSAAGGCVSATRVAINVTVSANPLGGCLDANSQQTSQNGLCLLCSSTNPNNSVDGSSSTAARLSVPVGLVNGWIQQTLQFNNPGQAGDIITVDLEIPTGILDISALSYISLATYNGATYNNDRIAVNNSLLNIQLLTGNRFKASLKAGSAFDRVEIRLGGLATLLTSLDIYGASYKFKARTITGNTTICSGQTATLISSASLGETINWYSALTGGTLLSNTANYTTPALTADTTYYVEVTRNGCVNSERFPVLVTVNNPVAPTTVVASPMNLCSGQTTTITVQSPVAGTDYNWYSAASGGTSLFTGTSFTTPSLTTTTSYYVEAVIGSCLSPTRTQVTVNVSARPAVPTVALTNVVIQAGQSVTLEVSNPVAGIDYDWYDAPINGNLLASATTSYTPTPALSVNKSFYITARSTATDCISDTRAVINVVISNSINSCLLANSQVTSKGGTTNCLLCGSTNDGDSVDGNNTTAAHLSIPVGLLGDHIQQVLSFPTVGQEGDIIDVELGIPVGLLDISALSNISLQSFNSGLPNGDQSNISSLLNVQILGGNRFRASFIAAGAFTSVQVRLEGLATLLAGVDIYEASYRYPNATITGAASPICEGQSTTLTATATGTQTFSWYDVPTGGIALATNTSTYVTGPLTGTKIFYLEASRGVTPCLNTNRQAITVTVLPIPTDADIAITTPLTASCAGGAVLTPTSTLAGAIFKYYTDQNKTQEIVSGTVGTVTYLKDSSTGALTISGLIASNSPYKYYVSVLNGGTCENINGTLKEVVVNFPAGSALTVTATLAGCAKVNLKDAITDFDTSGNTTYTFFDTANTPITDQAASNITVGGDYWIQAQTIGVDCPSVKEKVTVTINPLPTLVVTTASQVVNKGDSVALVATSNGTVTWYDPAGNPIPSNNTGALNTVGVFTYTVIASSGTCTNSQTITITVIDPASCDPLLEREYATTQQWGSIITGTVTNEANGADGNPKTYSTITTGLGLLGIGTTWQNLQWPTTIAKGTPVTVKLGAEYSGVALGQGVTVIGTKRDGLGNPIDIGTLQSVSGSLLNLLSGQNSFEYTFVPSDATGPKAYDGIRVQLGSILSVAQNINVYDAYYDKSVTQITCGQGDIEDVFFGVKEIGVGALTATVGVSNAWNIADGDVATYATMFSGVGVLAAAQLTATFRTPSMVGDSLRIVISKPGTVLNLNLLTGFNIQLYLGNIAVGAPIQNNSSLLTLKLLSGDTMAMTIVAPQTQPYDRVTISFGGVASVLDQLRVHNIDRVTNTKVIGGDIKNNVTVCPGTDIKLEVPPANCSSYKWYDSPTGGNELASGQTYTIPATLAAGTYKYYIQPIRYGCPALARGVVTVIVRPTTPISTIVDVKINGGSNTIICAGDGKVKLEAVLAATPVLNNVVYHWYSFDGTNSNLIVGETASILNLTGLTAGTYTYYLGVSSDEYCETAPGDRKQITFTILPNSLVTDITVNNDSVCHDTDAVFTPESTLTNPKFFWYFDANKTQPIPNGPGPVIIAGVTYTTSSLGVLTVSGLTALMSPVTYYVAVSSDNTCENKEGELKAATATVTSPATPTTNDDTPTFCLTSNPTIASLQVNEPNVVWYDSLISTTPLPSTTVLTSKAYYGAISLPIKVGPPEVYCESAVRLVVTVTVSDPAKPTTNDDTQDFCLANSPTVANLQVNETGVVWYNSLVSVTPLDPTTALANGIYYGAILDPVTGCISSVRLAVTVTVTDPAKPTTNDDTQDFCLANSPTIANLQVNETGVVWYNSLVSVTPLDPTTALANGIYYGAILDPVTGCISSVRLAVTVTVTDPAKPTTNDDTQDFCLANSPTVANLQVNETGVVWYNSLVSVTPLDPTTALANGIYYGAILNPVTGCISSVRLAVTVTVTDPAKPTTNDDTQDFCLANSPTVANLQVNETGVVWYNSLVSVTPLDPTTALANGIY</sequence>
<evidence type="ECO:0000313" key="2">
    <source>
        <dbReference type="EMBL" id="OXA95238.1"/>
    </source>
</evidence>
<evidence type="ECO:0000259" key="1">
    <source>
        <dbReference type="SMART" id="SM00409"/>
    </source>
</evidence>
<feature type="domain" description="Immunoglobulin" evidence="1">
    <location>
        <begin position="556"/>
        <end position="628"/>
    </location>
</feature>
<evidence type="ECO:0000313" key="3">
    <source>
        <dbReference type="Proteomes" id="UP000198424"/>
    </source>
</evidence>